<sequence length="366" mass="42591">MKEVGLSRVNKELISMEEGLVGNGKTSCMKYIKMNNSLKRIIECVKLILLLEMLLCIGWGCYTMWQNCHIESMEVKAINNIPESENLFTSKCDKCIINAVEQLNKSNDILTKNMLKPTEISNIDNETDANINGAEDNLQNVEDDLLLVINNDNKSALEDAKYFVDLPIENDNLNSTEKEFKENLKIDESTKYDKDSSDTWTNESSERSEKEMRQDVQRNLENYSIFLLILENSMRNTPVSDSSTTEDNYNLEDFKVSNEWLNKEFTDENRKVFTSESHMDVDNTGEKSEEKIISMENPINNEDVNQNEMNDEWNQRQIISEIMENDYNDMNIAFNEKKNISDNINISDLSNYSPYIYYPDYLYDTY</sequence>
<evidence type="ECO:0000313" key="3">
    <source>
        <dbReference type="EMBL" id="AEY61211.1"/>
    </source>
</evidence>
<evidence type="ECO:0000256" key="2">
    <source>
        <dbReference type="SAM" id="MobiDB-lite"/>
    </source>
</evidence>
<protein>
    <submittedName>
        <fullName evidence="3">Uncharacterized protein</fullName>
    </submittedName>
</protein>
<organism evidence="3">
    <name type="scientific">Apis cerana</name>
    <name type="common">Indian honeybee</name>
    <dbReference type="NCBI Taxonomy" id="7461"/>
    <lineage>
        <taxon>Eukaryota</taxon>
        <taxon>Metazoa</taxon>
        <taxon>Ecdysozoa</taxon>
        <taxon>Arthropoda</taxon>
        <taxon>Hexapoda</taxon>
        <taxon>Insecta</taxon>
        <taxon>Pterygota</taxon>
        <taxon>Neoptera</taxon>
        <taxon>Endopterygota</taxon>
        <taxon>Hymenoptera</taxon>
        <taxon>Apocrita</taxon>
        <taxon>Aculeata</taxon>
        <taxon>Apoidea</taxon>
        <taxon>Anthophila</taxon>
        <taxon>Apidae</taxon>
        <taxon>Apis</taxon>
    </lineage>
</organism>
<dbReference type="EMBL" id="JR050252">
    <property type="protein sequence ID" value="AEY61211.1"/>
    <property type="molecule type" value="mRNA"/>
</dbReference>
<accession>V9IL60</accession>
<gene>
    <name evidence="3" type="ORF">ACCB11473</name>
</gene>
<evidence type="ECO:0000256" key="1">
    <source>
        <dbReference type="SAM" id="Coils"/>
    </source>
</evidence>
<reference evidence="3" key="1">
    <citation type="submission" date="2011-11" db="EMBL/GenBank/DDBJ databases">
        <title>Decoding the brain transcriptome of the Eastern honeybee (Apis cerana) based on pyrosequencing.</title>
        <authorList>
            <person name="Sun L."/>
            <person name="Zheng H."/>
            <person name="Wang Y."/>
            <person name="Xie X."/>
            <person name="Zhu Y."/>
            <person name="Gu W."/>
            <person name="Wang S."/>
        </authorList>
    </citation>
    <scope>NUCLEOTIDE SEQUENCE</scope>
    <source>
        <tissue evidence="3">Brain</tissue>
    </source>
</reference>
<feature type="region of interest" description="Disordered" evidence="2">
    <location>
        <begin position="191"/>
        <end position="214"/>
    </location>
</feature>
<proteinExistence type="evidence at transcript level"/>
<keyword evidence="1" id="KW-0175">Coiled coil</keyword>
<feature type="compositionally biased region" description="Basic and acidic residues" evidence="2">
    <location>
        <begin position="204"/>
        <end position="214"/>
    </location>
</feature>
<feature type="coiled-coil region" evidence="1">
    <location>
        <begin position="124"/>
        <end position="151"/>
    </location>
</feature>
<name>V9IL60_APICE</name>
<dbReference type="AlphaFoldDB" id="V9IL60"/>